<evidence type="ECO:0000313" key="2">
    <source>
        <dbReference type="EMBL" id="EKV11315.1"/>
    </source>
</evidence>
<dbReference type="InParanoid" id="K9FNV2"/>
<accession>K9FNV2</accession>
<sequence>MPSTCKSTTPAWIATTWNPSRPKNKKTQRLETHR</sequence>
<comment type="caution">
    <text evidence="2">The sequence shown here is derived from an EMBL/GenBank/DDBJ whole genome shotgun (WGS) entry which is preliminary data.</text>
</comment>
<keyword evidence="3" id="KW-1185">Reference proteome</keyword>
<dbReference type="AlphaFoldDB" id="K9FNV2"/>
<dbReference type="EMBL" id="AKCT01000207">
    <property type="protein sequence ID" value="EKV11315.1"/>
    <property type="molecule type" value="Genomic_DNA"/>
</dbReference>
<gene>
    <name evidence="2" type="ORF">PDIG_51520</name>
</gene>
<feature type="region of interest" description="Disordered" evidence="1">
    <location>
        <begin position="1"/>
        <end position="34"/>
    </location>
</feature>
<protein>
    <submittedName>
        <fullName evidence="2">Uncharacterized protein</fullName>
    </submittedName>
</protein>
<proteinExistence type="predicted"/>
<dbReference type="HOGENOM" id="CLU_3377276_0_0_1"/>
<reference evidence="3" key="1">
    <citation type="journal article" date="2012" name="BMC Genomics">
        <title>Genome sequence of the necrotrophic fungus Penicillium digitatum, the main postharvest pathogen of citrus.</title>
        <authorList>
            <person name="Marcet-Houben M."/>
            <person name="Ballester A.-R."/>
            <person name="de la Fuente B."/>
            <person name="Harries E."/>
            <person name="Marcos J.F."/>
            <person name="Gonzalez-Candelas L."/>
            <person name="Gabaldon T."/>
        </authorList>
    </citation>
    <scope>NUCLEOTIDE SEQUENCE [LARGE SCALE GENOMIC DNA]</scope>
    <source>
        <strain evidence="3">PHI26 / CECT 20796</strain>
    </source>
</reference>
<organism evidence="2 3">
    <name type="scientific">Penicillium digitatum (strain PHI26 / CECT 20796)</name>
    <name type="common">Green mold</name>
    <dbReference type="NCBI Taxonomy" id="1170229"/>
    <lineage>
        <taxon>Eukaryota</taxon>
        <taxon>Fungi</taxon>
        <taxon>Dikarya</taxon>
        <taxon>Ascomycota</taxon>
        <taxon>Pezizomycotina</taxon>
        <taxon>Eurotiomycetes</taxon>
        <taxon>Eurotiomycetidae</taxon>
        <taxon>Eurotiales</taxon>
        <taxon>Aspergillaceae</taxon>
        <taxon>Penicillium</taxon>
    </lineage>
</organism>
<name>K9FNV2_PEND2</name>
<evidence type="ECO:0000256" key="1">
    <source>
        <dbReference type="SAM" id="MobiDB-lite"/>
    </source>
</evidence>
<feature type="compositionally biased region" description="Polar residues" evidence="1">
    <location>
        <begin position="1"/>
        <end position="21"/>
    </location>
</feature>
<dbReference type="Proteomes" id="UP000009882">
    <property type="component" value="Unassembled WGS sequence"/>
</dbReference>
<evidence type="ECO:0000313" key="3">
    <source>
        <dbReference type="Proteomes" id="UP000009882"/>
    </source>
</evidence>